<proteinExistence type="inferred from homology"/>
<dbReference type="EMBL" id="CWKI01000017">
    <property type="protein sequence ID" value="CTR11365.1"/>
    <property type="molecule type" value="Genomic_DNA"/>
</dbReference>
<dbReference type="InterPro" id="IPR014039">
    <property type="entry name" value="Transl_elong_EFTs/EF1B_dimer"/>
</dbReference>
<dbReference type="GO" id="GO:0070125">
    <property type="term" value="P:mitochondrial translational elongation"/>
    <property type="evidence" value="ECO:0007669"/>
    <property type="project" value="TreeGrafter"/>
</dbReference>
<evidence type="ECO:0000313" key="7">
    <source>
        <dbReference type="Proteomes" id="UP000199069"/>
    </source>
</evidence>
<comment type="function">
    <text evidence="4">Associates with the EF-Tu.GDP complex and induces the exchange of GDP to GTP. It remains bound to the aminoacyl-tRNA.EF-Tu.GTP complex up to the GTP hydrolysis stage on the ribosome.</text>
</comment>
<keyword evidence="1 4" id="KW-0251">Elongation factor</keyword>
<dbReference type="InterPro" id="IPR001816">
    <property type="entry name" value="Transl_elong_EFTs/EF1B"/>
</dbReference>
<keyword evidence="3 4" id="KW-0496">Mitochondrion</keyword>
<dbReference type="PANTHER" id="PTHR11741:SF0">
    <property type="entry name" value="ELONGATION FACTOR TS, MITOCHONDRIAL"/>
    <property type="match status" value="1"/>
</dbReference>
<dbReference type="STRING" id="5286.A0A0K3CS77"/>
<evidence type="ECO:0000256" key="1">
    <source>
        <dbReference type="ARBA" id="ARBA00022768"/>
    </source>
</evidence>
<dbReference type="PANTHER" id="PTHR11741">
    <property type="entry name" value="ELONGATION FACTOR TS"/>
    <property type="match status" value="1"/>
</dbReference>
<dbReference type="Pfam" id="PF00889">
    <property type="entry name" value="EF_TS"/>
    <property type="match status" value="1"/>
</dbReference>
<dbReference type="SUPFAM" id="SSF54713">
    <property type="entry name" value="Elongation factor Ts (EF-Ts), dimerisation domain"/>
    <property type="match status" value="1"/>
</dbReference>
<name>A0A0K3CS77_RHOTO</name>
<organism evidence="6 7">
    <name type="scientific">Rhodotorula toruloides</name>
    <name type="common">Yeast</name>
    <name type="synonym">Rhodosporidium toruloides</name>
    <dbReference type="NCBI Taxonomy" id="5286"/>
    <lineage>
        <taxon>Eukaryota</taxon>
        <taxon>Fungi</taxon>
        <taxon>Dikarya</taxon>
        <taxon>Basidiomycota</taxon>
        <taxon>Pucciniomycotina</taxon>
        <taxon>Microbotryomycetes</taxon>
        <taxon>Sporidiobolales</taxon>
        <taxon>Sporidiobolaceae</taxon>
        <taxon>Rhodotorula</taxon>
    </lineage>
</organism>
<gene>
    <name evidence="6" type="primary">FGENESH: predicted gene_17.84</name>
    <name evidence="4" type="synonym">TSF1</name>
    <name evidence="6" type="ORF">BN2166_0072260</name>
</gene>
<keyword evidence="7" id="KW-1185">Reference proteome</keyword>
<evidence type="ECO:0000259" key="5">
    <source>
        <dbReference type="Pfam" id="PF00889"/>
    </source>
</evidence>
<dbReference type="AlphaFoldDB" id="A0A0K3CS77"/>
<dbReference type="InterPro" id="IPR036402">
    <property type="entry name" value="EF-Ts_dimer_sf"/>
</dbReference>
<keyword evidence="2 4" id="KW-0648">Protein biosynthesis</keyword>
<evidence type="ECO:0000256" key="2">
    <source>
        <dbReference type="ARBA" id="ARBA00022917"/>
    </source>
</evidence>
<evidence type="ECO:0000313" key="6">
    <source>
        <dbReference type="EMBL" id="CTR11365.1"/>
    </source>
</evidence>
<dbReference type="GO" id="GO:0003746">
    <property type="term" value="F:translation elongation factor activity"/>
    <property type="evidence" value="ECO:0007669"/>
    <property type="project" value="UniProtKB-UniRule"/>
</dbReference>
<evidence type="ECO:0000256" key="3">
    <source>
        <dbReference type="ARBA" id="ARBA00023128"/>
    </source>
</evidence>
<evidence type="ECO:0000256" key="4">
    <source>
        <dbReference type="HAMAP-Rule" id="MF_03135"/>
    </source>
</evidence>
<comment type="similarity">
    <text evidence="4">Belongs to the EF-Ts family.</text>
</comment>
<sequence>MSRPSTSLARTLLARPASGLRPRQTALRSFATTHIARDEPVKVPVALISKVRSARPGTPLTLARSALAASNNDVTTALEWIAKQTAESGAKKAEKLAGREAQEGVVAVAVLADGTGGVGVRASLVEMRCETDFVARTDEFRELAEGIARSLAFFAEPTTEGGLVKQDVKADALLHTPVVPAPHKVDPTATAVDSPPETVKTSLAQIVSRLGENIHLSRASSISLNPSAPGSATFLASSYLHASKTPSDAAATGVQSGALGGLLIARLAEGGDVDKSEVKGLLRALARQVVAMPTTSVRAAAASAPVESGEPSTALYEQSLITLAPSPKFEFEAGSKVGDVLKKWSEVRGVQGQGLEVVELARWELGADEEVPVWSFKDFTAYVRGLLQPVFRELDRQADSQPSQAAVISRRVHDLTNWQTALCGARGGRTWEAVEAESGIVPYHVQVNLHRIVQVLQALPSEVEAAPMLQHHASSTHFTGQHPSDADTWIKTIHDGIDGALRVWDVELHKAQRSNHTAVVSLIIARCEEIRDWRERVASHLAHAWGRPSAERITQRFVNAHALLENLTGWPLRKTFVLWMIVNTEHVNAFYRQLQQIIKPLLDELISRVAQGLLHIHTWEDAPPFPTLQQLLARLRLPPSVAPPS</sequence>
<comment type="subcellular location">
    <subcellularLocation>
        <location evidence="4">Mitochondrion</location>
    </subcellularLocation>
</comment>
<accession>A0A0K3CS77</accession>
<dbReference type="Proteomes" id="UP000199069">
    <property type="component" value="Unassembled WGS sequence"/>
</dbReference>
<feature type="domain" description="Translation elongation factor EFTs/EF1B dimerisation" evidence="5">
    <location>
        <begin position="122"/>
        <end position="257"/>
    </location>
</feature>
<dbReference type="Gene3D" id="1.10.8.10">
    <property type="entry name" value="DNA helicase RuvA subunit, C-terminal domain"/>
    <property type="match status" value="1"/>
</dbReference>
<dbReference type="HAMAP" id="MF_00050">
    <property type="entry name" value="EF_Ts"/>
    <property type="match status" value="1"/>
</dbReference>
<reference evidence="6 7" key="1">
    <citation type="submission" date="2015-07" db="EMBL/GenBank/DDBJ databases">
        <authorList>
            <person name="Cajimat M.N.B."/>
            <person name="Milazzo M.L."/>
            <person name="Fulhorst C.F."/>
        </authorList>
    </citation>
    <scope>NUCLEOTIDE SEQUENCE [LARGE SCALE GENOMIC DNA]</scope>
    <source>
        <strain evidence="6">Single colony</strain>
    </source>
</reference>
<dbReference type="Gene3D" id="3.30.479.20">
    <property type="entry name" value="Elongation factor Ts, dimerisation domain"/>
    <property type="match status" value="2"/>
</dbReference>
<dbReference type="GO" id="GO:0005739">
    <property type="term" value="C:mitochondrion"/>
    <property type="evidence" value="ECO:0007669"/>
    <property type="project" value="UniProtKB-SubCell"/>
</dbReference>
<protein>
    <recommendedName>
        <fullName evidence="4">Elongation factor Ts, mitochondrial</fullName>
        <shortName evidence="4">EF-Ts</shortName>
        <shortName evidence="4">EF-TsMt</shortName>
    </recommendedName>
</protein>